<dbReference type="WBParaSite" id="PEQ_0000304301-mRNA-1">
    <property type="protein sequence ID" value="PEQ_0000304301-mRNA-1"/>
    <property type="gene ID" value="PEQ_0000304301"/>
</dbReference>
<evidence type="ECO:0000313" key="3">
    <source>
        <dbReference type="WBParaSite" id="PEQ_0000304301-mRNA-1"/>
    </source>
</evidence>
<feature type="compositionally biased region" description="Polar residues" evidence="1">
    <location>
        <begin position="1"/>
        <end position="12"/>
    </location>
</feature>
<keyword evidence="2" id="KW-1185">Reference proteome</keyword>
<protein>
    <submittedName>
        <fullName evidence="3">Uncharacterized protein</fullName>
    </submittedName>
</protein>
<evidence type="ECO:0000256" key="1">
    <source>
        <dbReference type="SAM" id="MobiDB-lite"/>
    </source>
</evidence>
<reference evidence="3" key="1">
    <citation type="submission" date="2022-11" db="UniProtKB">
        <authorList>
            <consortium name="WormBaseParasite"/>
        </authorList>
    </citation>
    <scope>IDENTIFICATION</scope>
</reference>
<feature type="region of interest" description="Disordered" evidence="1">
    <location>
        <begin position="1"/>
        <end position="50"/>
    </location>
</feature>
<proteinExistence type="predicted"/>
<sequence>MEKSKLTMSTLHAFNGVNGTWEREAHSDSKADKRKLSQTSHRPVIKYESV</sequence>
<dbReference type="Proteomes" id="UP000887564">
    <property type="component" value="Unplaced"/>
</dbReference>
<accession>A0A914RMF1</accession>
<dbReference type="AlphaFoldDB" id="A0A914RMF1"/>
<name>A0A914RMF1_PAREQ</name>
<evidence type="ECO:0000313" key="2">
    <source>
        <dbReference type="Proteomes" id="UP000887564"/>
    </source>
</evidence>
<organism evidence="2 3">
    <name type="scientific">Parascaris equorum</name>
    <name type="common">Equine roundworm</name>
    <dbReference type="NCBI Taxonomy" id="6256"/>
    <lineage>
        <taxon>Eukaryota</taxon>
        <taxon>Metazoa</taxon>
        <taxon>Ecdysozoa</taxon>
        <taxon>Nematoda</taxon>
        <taxon>Chromadorea</taxon>
        <taxon>Rhabditida</taxon>
        <taxon>Spirurina</taxon>
        <taxon>Ascaridomorpha</taxon>
        <taxon>Ascaridoidea</taxon>
        <taxon>Ascarididae</taxon>
        <taxon>Parascaris</taxon>
    </lineage>
</organism>
<feature type="compositionally biased region" description="Basic and acidic residues" evidence="1">
    <location>
        <begin position="21"/>
        <end position="35"/>
    </location>
</feature>